<accession>A0ABZ3C5X4</accession>
<dbReference type="InterPro" id="IPR011055">
    <property type="entry name" value="Dup_hybrid_motif"/>
</dbReference>
<keyword evidence="2" id="KW-0732">Signal</keyword>
<dbReference type="Proteomes" id="UP001434337">
    <property type="component" value="Chromosome"/>
</dbReference>
<dbReference type="PANTHER" id="PTHR21666:SF270">
    <property type="entry name" value="MUREIN HYDROLASE ACTIVATOR ENVC"/>
    <property type="match status" value="1"/>
</dbReference>
<feature type="signal peptide" evidence="2">
    <location>
        <begin position="1"/>
        <end position="39"/>
    </location>
</feature>
<sequence>MPSSTCSTAASTSWFRRARRALLATTVSLALGVGLPAVAAAEDDLMTRHADLQARIVATQGSIDAHSAGVADAEAALEASRVQLTEARAGLERTRAELAAARAADAELAQSLAREQQRLREAQRATAAARADVAAQKELIAKAAREAYQNRSDLTGIPVVLGSASPADLQQRVQWNTTIFDATAARLAELETLEQRLADAEAAQAALEAEVAAQKRAAAEAVDRIAALEADATRQAADVETLVAANEAYRAEAQRLLDTDNENYAELQAEGAAVEAAIAARVADQLAHGAPREDIAKLVAMGVVSTDPSTYPLAADGAQMILSPQGFIRPVKAQPGSAFGRRFHPILKYWRMHNGTDFGAACGTPLYAAQSGTVVQARVQGGFGNYTVIDHGVIGGTSIMTGYAHQSSMAVRAGQRVEMGQLIGYVGTTGLSTGCHLHLQVYANGSPVDPLTYIP</sequence>
<gene>
    <name evidence="4" type="ORF">PCC79_14955</name>
</gene>
<dbReference type="InterPro" id="IPR050570">
    <property type="entry name" value="Cell_wall_metabolism_enzyme"/>
</dbReference>
<protein>
    <submittedName>
        <fullName evidence="4">M23 family metallopeptidase</fullName>
    </submittedName>
</protein>
<dbReference type="Pfam" id="PF01551">
    <property type="entry name" value="Peptidase_M23"/>
    <property type="match status" value="1"/>
</dbReference>
<feature type="chain" id="PRO_5047196664" evidence="2">
    <location>
        <begin position="40"/>
        <end position="455"/>
    </location>
</feature>
<feature type="coiled-coil region" evidence="1">
    <location>
        <begin position="183"/>
        <end position="270"/>
    </location>
</feature>
<feature type="coiled-coil region" evidence="1">
    <location>
        <begin position="84"/>
        <end position="132"/>
    </location>
</feature>
<reference evidence="4 5" key="1">
    <citation type="journal article" date="2023" name="Environ Microbiome">
        <title>A coral-associated actinobacterium mitigates coral bleaching under heat stress.</title>
        <authorList>
            <person name="Li J."/>
            <person name="Zou Y."/>
            <person name="Li Q."/>
            <person name="Zhang J."/>
            <person name="Bourne D.G."/>
            <person name="Lyu Y."/>
            <person name="Liu C."/>
            <person name="Zhang S."/>
        </authorList>
    </citation>
    <scope>NUCLEOTIDE SEQUENCE [LARGE SCALE GENOMIC DNA]</scope>
    <source>
        <strain evidence="4 5">SCSIO 13291</strain>
    </source>
</reference>
<dbReference type="Gene3D" id="6.10.250.3150">
    <property type="match status" value="1"/>
</dbReference>
<dbReference type="InterPro" id="IPR016047">
    <property type="entry name" value="M23ase_b-sheet_dom"/>
</dbReference>
<dbReference type="Gene3D" id="2.70.70.10">
    <property type="entry name" value="Glucose Permease (Domain IIA)"/>
    <property type="match status" value="1"/>
</dbReference>
<evidence type="ECO:0000256" key="2">
    <source>
        <dbReference type="SAM" id="SignalP"/>
    </source>
</evidence>
<feature type="domain" description="M23ase beta-sheet core" evidence="3">
    <location>
        <begin position="351"/>
        <end position="450"/>
    </location>
</feature>
<dbReference type="PANTHER" id="PTHR21666">
    <property type="entry name" value="PEPTIDASE-RELATED"/>
    <property type="match status" value="1"/>
</dbReference>
<name>A0ABZ3C5X4_9ACTN</name>
<evidence type="ECO:0000259" key="3">
    <source>
        <dbReference type="Pfam" id="PF01551"/>
    </source>
</evidence>
<keyword evidence="1" id="KW-0175">Coiled coil</keyword>
<dbReference type="EMBL" id="CP115965">
    <property type="protein sequence ID" value="WZW98169.1"/>
    <property type="molecule type" value="Genomic_DNA"/>
</dbReference>
<evidence type="ECO:0000256" key="1">
    <source>
        <dbReference type="SAM" id="Coils"/>
    </source>
</evidence>
<dbReference type="RefSeq" id="WP_342372294.1">
    <property type="nucleotide sequence ID" value="NZ_CP115965.1"/>
</dbReference>
<proteinExistence type="predicted"/>
<keyword evidence="5" id="KW-1185">Reference proteome</keyword>
<dbReference type="CDD" id="cd12797">
    <property type="entry name" value="M23_peptidase"/>
    <property type="match status" value="1"/>
</dbReference>
<evidence type="ECO:0000313" key="4">
    <source>
        <dbReference type="EMBL" id="WZW98169.1"/>
    </source>
</evidence>
<evidence type="ECO:0000313" key="5">
    <source>
        <dbReference type="Proteomes" id="UP001434337"/>
    </source>
</evidence>
<organism evidence="4 5">
    <name type="scientific">Propioniciclava soli</name>
    <dbReference type="NCBI Taxonomy" id="2775081"/>
    <lineage>
        <taxon>Bacteria</taxon>
        <taxon>Bacillati</taxon>
        <taxon>Actinomycetota</taxon>
        <taxon>Actinomycetes</taxon>
        <taxon>Propionibacteriales</taxon>
        <taxon>Propionibacteriaceae</taxon>
        <taxon>Propioniciclava</taxon>
    </lineage>
</organism>
<dbReference type="SUPFAM" id="SSF51261">
    <property type="entry name" value="Duplicated hybrid motif"/>
    <property type="match status" value="1"/>
</dbReference>